<accession>G5JSL0</accession>
<dbReference type="AlphaFoldDB" id="G5JSL0"/>
<gene>
    <name evidence="1" type="ORF">STRCR_2211</name>
</gene>
<proteinExistence type="predicted"/>
<keyword evidence="2" id="KW-1185">Reference proteome</keyword>
<evidence type="ECO:0000313" key="2">
    <source>
        <dbReference type="Proteomes" id="UP000004322"/>
    </source>
</evidence>
<reference evidence="1" key="1">
    <citation type="submission" date="2011-07" db="EMBL/GenBank/DDBJ databases">
        <authorList>
            <person name="Stanhope M.J."/>
            <person name="Durkin A.S."/>
            <person name="Hostetler J."/>
            <person name="Kim M."/>
            <person name="Radune D."/>
            <person name="Singh I."/>
            <person name="Town C.D."/>
        </authorList>
    </citation>
    <scope>NUCLEOTIDE SEQUENCE [LARGE SCALE GENOMIC DNA]</scope>
    <source>
        <strain evidence="1">HS-6</strain>
    </source>
</reference>
<dbReference type="EMBL" id="AEUV02000002">
    <property type="protein sequence ID" value="EHI73577.1"/>
    <property type="molecule type" value="Genomic_DNA"/>
</dbReference>
<dbReference type="Proteomes" id="UP000004322">
    <property type="component" value="Unassembled WGS sequence"/>
</dbReference>
<dbReference type="STRING" id="873449.STRCR_2211"/>
<protein>
    <submittedName>
        <fullName evidence="1">Uncharacterized protein</fullName>
    </submittedName>
</protein>
<sequence length="37" mass="4214">MSPNRNTGTVPLELIWENQLKYGILIEENTEINKVVG</sequence>
<name>G5JSL0_STRCG</name>
<comment type="caution">
    <text evidence="1">The sequence shown here is derived from an EMBL/GenBank/DDBJ whole genome shotgun (WGS) entry which is preliminary data.</text>
</comment>
<organism evidence="1 2">
    <name type="scientific">Streptococcus criceti HS-6</name>
    <dbReference type="NCBI Taxonomy" id="873449"/>
    <lineage>
        <taxon>Bacteria</taxon>
        <taxon>Bacillati</taxon>
        <taxon>Bacillota</taxon>
        <taxon>Bacilli</taxon>
        <taxon>Lactobacillales</taxon>
        <taxon>Streptococcaceae</taxon>
        <taxon>Streptococcus</taxon>
    </lineage>
</organism>
<evidence type="ECO:0000313" key="1">
    <source>
        <dbReference type="EMBL" id="EHI73577.1"/>
    </source>
</evidence>